<comment type="caution">
    <text evidence="2">The sequence shown here is derived from an EMBL/GenBank/DDBJ whole genome shotgun (WGS) entry which is preliminary data.</text>
</comment>
<keyword evidence="1" id="KW-0732">Signal</keyword>
<dbReference type="RefSeq" id="WP_187025477.1">
    <property type="nucleotide sequence ID" value="NZ_JACRUP010000002.1"/>
</dbReference>
<feature type="signal peptide" evidence="1">
    <location>
        <begin position="1"/>
        <end position="20"/>
    </location>
</feature>
<dbReference type="GO" id="GO:0030001">
    <property type="term" value="P:metal ion transport"/>
    <property type="evidence" value="ECO:0007669"/>
    <property type="project" value="InterPro"/>
</dbReference>
<evidence type="ECO:0000256" key="1">
    <source>
        <dbReference type="SAM" id="SignalP"/>
    </source>
</evidence>
<dbReference type="EMBL" id="JACRUP010000002">
    <property type="protein sequence ID" value="MBC5850332.1"/>
    <property type="molecule type" value="Genomic_DNA"/>
</dbReference>
<proteinExistence type="predicted"/>
<dbReference type="Proteomes" id="UP000615796">
    <property type="component" value="Unassembled WGS sequence"/>
</dbReference>
<sequence>MLMRFKLLSLFACVSMPAMASLNVFVCQPDWADLVYAHAPQAQVFSATTALQDPHYVQARPSLIARMRNADLVVCSGAELEIGWLPELQRQSRNRQIQNGQPGLFWVSDYVRLLDEHDHVDRSMGDVHAHGNPHVQFAIGDMIAVSRALSDRLALLAPDDAPKFKANGARFRWQWHKKMQEWQARAAPLNGREVAGYHTTFAYLFDWLGMEQVADLEPKPGIPPTAGHLNRLAQQDWSSLSGIVYASHQPKDAAYWLASRTNVPVVELAQSVGGQPNTASLIALVDDSIERLLSLVKEQ</sequence>
<organism evidence="2 3">
    <name type="scientific">Vibrio metschnikovii</name>
    <dbReference type="NCBI Taxonomy" id="28172"/>
    <lineage>
        <taxon>Bacteria</taxon>
        <taxon>Pseudomonadati</taxon>
        <taxon>Pseudomonadota</taxon>
        <taxon>Gammaproteobacteria</taxon>
        <taxon>Vibrionales</taxon>
        <taxon>Vibrionaceae</taxon>
        <taxon>Vibrio</taxon>
    </lineage>
</organism>
<evidence type="ECO:0000313" key="3">
    <source>
        <dbReference type="Proteomes" id="UP000615796"/>
    </source>
</evidence>
<reference evidence="2" key="1">
    <citation type="submission" date="2020-08" db="EMBL/GenBank/DDBJ databases">
        <title>Genome Sequencing and Pan-Genome Analysis of Migratory bird Vibrio Strains, Inner Mongolia.</title>
        <authorList>
            <person name="Zheng L."/>
        </authorList>
    </citation>
    <scope>NUCLEOTIDE SEQUENCE</scope>
    <source>
        <strain evidence="2">M13F</strain>
    </source>
</reference>
<evidence type="ECO:0000313" key="2">
    <source>
        <dbReference type="EMBL" id="MBC5850332.1"/>
    </source>
</evidence>
<feature type="chain" id="PRO_5040886836" evidence="1">
    <location>
        <begin position="21"/>
        <end position="299"/>
    </location>
</feature>
<gene>
    <name evidence="2" type="ORF">H8Q88_05080</name>
</gene>
<dbReference type="SUPFAM" id="SSF53807">
    <property type="entry name" value="Helical backbone' metal receptor"/>
    <property type="match status" value="1"/>
</dbReference>
<accession>A0A9X0R6G7</accession>
<dbReference type="PANTHER" id="PTHR42953">
    <property type="entry name" value="HIGH-AFFINITY ZINC UPTAKE SYSTEM PROTEIN ZNUA-RELATED"/>
    <property type="match status" value="1"/>
</dbReference>
<dbReference type="CDD" id="cd01145">
    <property type="entry name" value="TroA_c"/>
    <property type="match status" value="1"/>
</dbReference>
<dbReference type="GO" id="GO:0046872">
    <property type="term" value="F:metal ion binding"/>
    <property type="evidence" value="ECO:0007669"/>
    <property type="project" value="InterPro"/>
</dbReference>
<name>A0A9X0R6G7_VIBME</name>
<dbReference type="AlphaFoldDB" id="A0A9X0R6G7"/>
<dbReference type="InterPro" id="IPR050492">
    <property type="entry name" value="Bact_metal-bind_prot9"/>
</dbReference>
<dbReference type="Gene3D" id="3.40.50.1980">
    <property type="entry name" value="Nitrogenase molybdenum iron protein domain"/>
    <property type="match status" value="2"/>
</dbReference>
<dbReference type="PANTHER" id="PTHR42953:SF2">
    <property type="entry name" value="ADHESION PROTEIN"/>
    <property type="match status" value="1"/>
</dbReference>
<dbReference type="Pfam" id="PF01297">
    <property type="entry name" value="ZnuA"/>
    <property type="match status" value="1"/>
</dbReference>
<protein>
    <submittedName>
        <fullName evidence="2">Zinc ABC transporter substrate-binding protein</fullName>
    </submittedName>
</protein>
<dbReference type="InterPro" id="IPR006127">
    <property type="entry name" value="ZnuA-like"/>
</dbReference>
<keyword evidence="3" id="KW-1185">Reference proteome</keyword>